<dbReference type="OrthoDB" id="571245at2"/>
<gene>
    <name evidence="2" type="ORF">FCI23_44965</name>
</gene>
<organism evidence="2 3">
    <name type="scientific">Actinacidiphila oryziradicis</name>
    <dbReference type="NCBI Taxonomy" id="2571141"/>
    <lineage>
        <taxon>Bacteria</taxon>
        <taxon>Bacillati</taxon>
        <taxon>Actinomycetota</taxon>
        <taxon>Actinomycetes</taxon>
        <taxon>Kitasatosporales</taxon>
        <taxon>Streptomycetaceae</taxon>
        <taxon>Actinacidiphila</taxon>
    </lineage>
</organism>
<evidence type="ECO:0000256" key="1">
    <source>
        <dbReference type="SAM" id="Phobius"/>
    </source>
</evidence>
<keyword evidence="1" id="KW-0472">Membrane</keyword>
<dbReference type="EMBL" id="SUMC01000100">
    <property type="protein sequence ID" value="TJZ99621.1"/>
    <property type="molecule type" value="Genomic_DNA"/>
</dbReference>
<keyword evidence="1" id="KW-1133">Transmembrane helix</keyword>
<evidence type="ECO:0000313" key="3">
    <source>
        <dbReference type="Proteomes" id="UP000305778"/>
    </source>
</evidence>
<comment type="caution">
    <text evidence="2">The sequence shown here is derived from an EMBL/GenBank/DDBJ whole genome shotgun (WGS) entry which is preliminary data.</text>
</comment>
<evidence type="ECO:0000313" key="2">
    <source>
        <dbReference type="EMBL" id="TJZ99621.1"/>
    </source>
</evidence>
<keyword evidence="3" id="KW-1185">Reference proteome</keyword>
<dbReference type="RefSeq" id="WP_136729824.1">
    <property type="nucleotide sequence ID" value="NZ_SUMC01000100.1"/>
</dbReference>
<feature type="transmembrane region" description="Helical" evidence="1">
    <location>
        <begin position="158"/>
        <end position="176"/>
    </location>
</feature>
<feature type="transmembrane region" description="Helical" evidence="1">
    <location>
        <begin position="62"/>
        <end position="83"/>
    </location>
</feature>
<feature type="transmembrane region" description="Helical" evidence="1">
    <location>
        <begin position="37"/>
        <end position="55"/>
    </location>
</feature>
<evidence type="ECO:0008006" key="4">
    <source>
        <dbReference type="Google" id="ProtNLM"/>
    </source>
</evidence>
<feature type="transmembrane region" description="Helical" evidence="1">
    <location>
        <begin position="188"/>
        <end position="205"/>
    </location>
</feature>
<reference evidence="2 3" key="1">
    <citation type="submission" date="2019-04" db="EMBL/GenBank/DDBJ databases">
        <title>Streptomyces oryziradicis sp. nov., a novel actinomycete isolated from rhizosphere soil of rice (Oryza sativa L.).</title>
        <authorList>
            <person name="Li C."/>
        </authorList>
    </citation>
    <scope>NUCLEOTIDE SEQUENCE [LARGE SCALE GENOMIC DNA]</scope>
    <source>
        <strain evidence="2 3">NEAU-C40</strain>
    </source>
</reference>
<name>A0A4U0RTX5_9ACTN</name>
<accession>A0A4U0RTX5</accession>
<dbReference type="Proteomes" id="UP000305778">
    <property type="component" value="Unassembled WGS sequence"/>
</dbReference>
<proteinExistence type="predicted"/>
<keyword evidence="1" id="KW-0812">Transmembrane</keyword>
<dbReference type="AlphaFoldDB" id="A0A4U0RTX5"/>
<protein>
    <recommendedName>
        <fullName evidence="4">GDT1 family protein</fullName>
    </recommendedName>
</protein>
<sequence length="256" mass="26687">MSGTVLVLAVFLACAVEAVEALTIVLAAGVTRGWRSPMIGVGAALVTLAVVVAALGPAISRIPIGAMQLVIGSLLLVFGLQWLRKAILRASGYKALHDEDKIYQEQVSAAQAAATEGRAFVTDWYGFTLAYKGVFLEGLEVAFIVVTFGSVQGQIPEASLGAIAAVVLVVVVGLLIKAPLAKVPENTMKFVVGILLTSFGLFWGAEGAGAHWPGADTALLVLIPAVLAVSLAYVSLLRNQQRRTVQTAQPHNGVTS</sequence>
<feature type="transmembrane region" description="Helical" evidence="1">
    <location>
        <begin position="217"/>
        <end position="236"/>
    </location>
</feature>